<evidence type="ECO:0000259" key="2">
    <source>
        <dbReference type="SMART" id="SM01185"/>
    </source>
</evidence>
<gene>
    <name evidence="3" type="ORF">BASA50_001315</name>
</gene>
<protein>
    <recommendedName>
        <fullName evidence="5">Elongation factor P C-terminal domain-containing protein</fullName>
    </recommendedName>
</protein>
<dbReference type="SMART" id="SM01185">
    <property type="entry name" value="EFP"/>
    <property type="match status" value="1"/>
</dbReference>
<dbReference type="PROSITE" id="PS01275">
    <property type="entry name" value="EFP"/>
    <property type="match status" value="1"/>
</dbReference>
<evidence type="ECO:0000313" key="3">
    <source>
        <dbReference type="EMBL" id="KAH6587309.1"/>
    </source>
</evidence>
<dbReference type="PANTHER" id="PTHR30053">
    <property type="entry name" value="ELONGATION FACTOR P"/>
    <property type="match status" value="1"/>
</dbReference>
<dbReference type="PANTHER" id="PTHR30053:SF14">
    <property type="entry name" value="TRANSLATION ELONGATION FACTOR KOW-LIKE DOMAIN-CONTAINING PROTEIN"/>
    <property type="match status" value="1"/>
</dbReference>
<dbReference type="InterPro" id="IPR013852">
    <property type="entry name" value="Transl_elong_P/YeiP_CS"/>
</dbReference>
<dbReference type="EMBL" id="JAFCIX010000566">
    <property type="protein sequence ID" value="KAH6587309.1"/>
    <property type="molecule type" value="Genomic_DNA"/>
</dbReference>
<keyword evidence="4" id="KW-1185">Reference proteome</keyword>
<evidence type="ECO:0000313" key="4">
    <source>
        <dbReference type="Proteomes" id="UP001648503"/>
    </source>
</evidence>
<dbReference type="PIRSF" id="PIRSF005901">
    <property type="entry name" value="EF-P"/>
    <property type="match status" value="1"/>
</dbReference>
<dbReference type="Gene3D" id="2.30.30.30">
    <property type="match status" value="1"/>
</dbReference>
<dbReference type="InterPro" id="IPR015365">
    <property type="entry name" value="Elong-fact-P_C"/>
</dbReference>
<dbReference type="SMART" id="SM00841">
    <property type="entry name" value="Elong-fact-P_C"/>
    <property type="match status" value="1"/>
</dbReference>
<dbReference type="Gene3D" id="2.40.50.140">
    <property type="entry name" value="Nucleic acid-binding proteins"/>
    <property type="match status" value="2"/>
</dbReference>
<dbReference type="InterPro" id="IPR014722">
    <property type="entry name" value="Rib_uL2_dom2"/>
</dbReference>
<feature type="domain" description="Elongation factor P C-terminal" evidence="1">
    <location>
        <begin position="109"/>
        <end position="167"/>
    </location>
</feature>
<dbReference type="InterPro" id="IPR020599">
    <property type="entry name" value="Transl_elong_fac_P/YeiP"/>
</dbReference>
<dbReference type="Pfam" id="PF09285">
    <property type="entry name" value="Elong-fact-P_C"/>
    <property type="match status" value="1"/>
</dbReference>
<evidence type="ECO:0000259" key="1">
    <source>
        <dbReference type="SMART" id="SM00841"/>
    </source>
</evidence>
<dbReference type="InterPro" id="IPR001059">
    <property type="entry name" value="Transl_elong_P/YeiP_cen"/>
</dbReference>
<comment type="caution">
    <text evidence="3">The sequence shown here is derived from an EMBL/GenBank/DDBJ whole genome shotgun (WGS) entry which is preliminary data.</text>
</comment>
<dbReference type="Proteomes" id="UP001648503">
    <property type="component" value="Unassembled WGS sequence"/>
</dbReference>
<name>A0ABQ8EYF5_9FUNG</name>
<feature type="domain" description="Translation elongation factor P/YeiP central" evidence="2">
    <location>
        <begin position="45"/>
        <end position="101"/>
    </location>
</feature>
<proteinExistence type="predicted"/>
<organism evidence="3 4">
    <name type="scientific">Batrachochytrium salamandrivorans</name>
    <dbReference type="NCBI Taxonomy" id="1357716"/>
    <lineage>
        <taxon>Eukaryota</taxon>
        <taxon>Fungi</taxon>
        <taxon>Fungi incertae sedis</taxon>
        <taxon>Chytridiomycota</taxon>
        <taxon>Chytridiomycota incertae sedis</taxon>
        <taxon>Chytridiomycetes</taxon>
        <taxon>Rhizophydiales</taxon>
        <taxon>Rhizophydiales incertae sedis</taxon>
        <taxon>Batrachochytrium</taxon>
    </lineage>
</organism>
<reference evidence="3 4" key="1">
    <citation type="submission" date="2021-02" db="EMBL/GenBank/DDBJ databases">
        <title>Variation within the Batrachochytrium salamandrivorans European outbreak.</title>
        <authorList>
            <person name="Kelly M."/>
            <person name="Pasmans F."/>
            <person name="Shea T.P."/>
            <person name="Munoz J.F."/>
            <person name="Carranza S."/>
            <person name="Cuomo C.A."/>
            <person name="Martel A."/>
        </authorList>
    </citation>
    <scope>NUCLEOTIDE SEQUENCE [LARGE SCALE GENOMIC DNA]</scope>
    <source>
        <strain evidence="3 4">AMFP18/2</strain>
    </source>
</reference>
<accession>A0ABQ8EYF5</accession>
<dbReference type="SUPFAM" id="SSF50249">
    <property type="entry name" value="Nucleic acid-binding proteins"/>
    <property type="match status" value="2"/>
</dbReference>
<dbReference type="InterPro" id="IPR012340">
    <property type="entry name" value="NA-bd_OB-fold"/>
</dbReference>
<dbReference type="Pfam" id="PF01132">
    <property type="entry name" value="EFP"/>
    <property type="match status" value="1"/>
</dbReference>
<evidence type="ECO:0008006" key="5">
    <source>
        <dbReference type="Google" id="ProtNLM"/>
    </source>
</evidence>
<sequence>MDSSHHRQARGGAHYKIELKELLTGSKAFERYNSGTLIEAVTLEQKVFQFLYADDRLHLIDPVTFEEHDFSFNIVAAGDKVLPFLQDPMEIKVEYHEDKPVIIKVPDRATYTVVETSPSSHSSSESGKGTVFKPAILDNGSTVNVPEFVAMGDQVVVDLSDQSYHSRVRESSS</sequence>